<dbReference type="PROSITE" id="PS51387">
    <property type="entry name" value="FAD_PCMH"/>
    <property type="match status" value="1"/>
</dbReference>
<dbReference type="Gene3D" id="3.30.465.10">
    <property type="match status" value="1"/>
</dbReference>
<evidence type="ECO:0000313" key="4">
    <source>
        <dbReference type="Proteomes" id="UP001320766"/>
    </source>
</evidence>
<dbReference type="InterPro" id="IPR016166">
    <property type="entry name" value="FAD-bd_PCMH"/>
</dbReference>
<dbReference type="InterPro" id="IPR036318">
    <property type="entry name" value="FAD-bd_PCMH-like_sf"/>
</dbReference>
<dbReference type="PANTHER" id="PTHR43762:SF1">
    <property type="entry name" value="D-ARABINONO-1,4-LACTONE OXIDASE"/>
    <property type="match status" value="1"/>
</dbReference>
<dbReference type="GO" id="GO:0050582">
    <property type="term" value="F:xylitol oxidase activity"/>
    <property type="evidence" value="ECO:0007669"/>
    <property type="project" value="UniProtKB-EC"/>
</dbReference>
<comment type="caution">
    <text evidence="3">The sequence shown here is derived from an EMBL/GenBank/DDBJ whole genome shotgun (WGS) entry which is preliminary data.</text>
</comment>
<dbReference type="Gene3D" id="3.30.70.2530">
    <property type="match status" value="1"/>
</dbReference>
<accession>A0ABT1K6D7</accession>
<dbReference type="InterPro" id="IPR006094">
    <property type="entry name" value="Oxid_FAD_bind_N"/>
</dbReference>
<gene>
    <name evidence="3" type="ORF">HD595_005683</name>
</gene>
<dbReference type="Gene3D" id="3.30.43.10">
    <property type="entry name" value="Uridine Diphospho-n-acetylenolpyruvylglucosamine Reductase, domain 2"/>
    <property type="match status" value="1"/>
</dbReference>
<reference evidence="3 4" key="1">
    <citation type="submission" date="2022-06" db="EMBL/GenBank/DDBJ databases">
        <title>Sequencing the genomes of 1000 actinobacteria strains.</title>
        <authorList>
            <person name="Klenk H.-P."/>
        </authorList>
    </citation>
    <scope>NUCLEOTIDE SEQUENCE [LARGE SCALE GENOMIC DNA]</scope>
    <source>
        <strain evidence="3 4">DSM 44170</strain>
    </source>
</reference>
<dbReference type="InterPro" id="IPR016167">
    <property type="entry name" value="FAD-bd_PCMH_sub1"/>
</dbReference>
<dbReference type="RefSeq" id="WP_253774217.1">
    <property type="nucleotide sequence ID" value="NZ_BAAAVE010000021.1"/>
</dbReference>
<dbReference type="InterPro" id="IPR007173">
    <property type="entry name" value="ALO_C"/>
</dbReference>
<organism evidence="3 4">
    <name type="scientific">Nonomuraea roseoviolacea subsp. carminata</name>
    <dbReference type="NCBI Taxonomy" id="160689"/>
    <lineage>
        <taxon>Bacteria</taxon>
        <taxon>Bacillati</taxon>
        <taxon>Actinomycetota</taxon>
        <taxon>Actinomycetes</taxon>
        <taxon>Streptosporangiales</taxon>
        <taxon>Streptosporangiaceae</taxon>
        <taxon>Nonomuraea</taxon>
    </lineage>
</organism>
<dbReference type="EMBL" id="JAMZEC010000001">
    <property type="protein sequence ID" value="MCP2349561.1"/>
    <property type="molecule type" value="Genomic_DNA"/>
</dbReference>
<protein>
    <submittedName>
        <fullName evidence="3">Xylitol oxidase</fullName>
        <ecNumber evidence="3">1.1.3.41</ecNumber>
    </submittedName>
</protein>
<dbReference type="Proteomes" id="UP001320766">
    <property type="component" value="Unassembled WGS sequence"/>
</dbReference>
<dbReference type="Gene3D" id="3.30.70.2520">
    <property type="match status" value="1"/>
</dbReference>
<dbReference type="Pfam" id="PF01565">
    <property type="entry name" value="FAD_binding_4"/>
    <property type="match status" value="1"/>
</dbReference>
<dbReference type="PANTHER" id="PTHR43762">
    <property type="entry name" value="L-GULONOLACTONE OXIDASE"/>
    <property type="match status" value="1"/>
</dbReference>
<feature type="domain" description="FAD-binding PCMH-type" evidence="2">
    <location>
        <begin position="16"/>
        <end position="190"/>
    </location>
</feature>
<dbReference type="SUPFAM" id="SSF56176">
    <property type="entry name" value="FAD-binding/transporter-associated domain-like"/>
    <property type="match status" value="1"/>
</dbReference>
<dbReference type="Pfam" id="PF04030">
    <property type="entry name" value="ALO"/>
    <property type="match status" value="1"/>
</dbReference>
<dbReference type="InterPro" id="IPR016169">
    <property type="entry name" value="FAD-bd_PCMH_sub2"/>
</dbReference>
<evidence type="ECO:0000259" key="2">
    <source>
        <dbReference type="PROSITE" id="PS51387"/>
    </source>
</evidence>
<name>A0ABT1K6D7_9ACTN</name>
<keyword evidence="4" id="KW-1185">Reference proteome</keyword>
<keyword evidence="1 3" id="KW-0560">Oxidoreductase</keyword>
<dbReference type="InterPro" id="IPR010031">
    <property type="entry name" value="FAD_lactone_oxidase-like"/>
</dbReference>
<dbReference type="EC" id="1.1.3.41" evidence="3"/>
<dbReference type="Gene3D" id="1.10.45.10">
    <property type="entry name" value="Vanillyl-alcohol Oxidase, Chain A, domain 4"/>
    <property type="match status" value="1"/>
</dbReference>
<proteinExistence type="predicted"/>
<sequence>MTEGVVAAGATNWAGNVAFRASGVRRPSSLEELRRLVASGARVRALGTGHSFNDVADSPGELVALDRMPYLVEIDSGEIGRGGDGRAPRVRVGGGVTYARLAADLHARGLALAAMASLPHISVAGSVATGTHGSGDGNRSLAAAVSGLELVTADGSLVTLERGDEDFPGAVVALGALGVVTALTLDLVPAFELRQYVREDLPRDAPFDEVMAGGYSVSQFTDWSSTRVWLKRLTELPDGDWLGTRAAGGPRHPVPGMPAGSCTAQLGVPGPWHERLPHFRADAPPSGAGDELQSEFAMPRERAAEALAALYAVGDAIRPALLISEVRTVAADDLWLSPFHGRDSVAVHFTWVKDPAAVLPALRLVEETLAPFDPRPHWGKLFTRWPEPSERFAALVRAYDPAGTFGNDFLRRVTGE</sequence>
<evidence type="ECO:0000256" key="1">
    <source>
        <dbReference type="ARBA" id="ARBA00023002"/>
    </source>
</evidence>
<dbReference type="InterPro" id="IPR016171">
    <property type="entry name" value="Vanillyl_alc_oxidase_C-sub2"/>
</dbReference>
<evidence type="ECO:0000313" key="3">
    <source>
        <dbReference type="EMBL" id="MCP2349561.1"/>
    </source>
</evidence>